<organism evidence="3 4">
    <name type="scientific">Tenacibaculum todarodis</name>
    <dbReference type="NCBI Taxonomy" id="1850252"/>
    <lineage>
        <taxon>Bacteria</taxon>
        <taxon>Pseudomonadati</taxon>
        <taxon>Bacteroidota</taxon>
        <taxon>Flavobacteriia</taxon>
        <taxon>Flavobacteriales</taxon>
        <taxon>Flavobacteriaceae</taxon>
        <taxon>Tenacibaculum</taxon>
    </lineage>
</organism>
<dbReference type="InterPro" id="IPR006015">
    <property type="entry name" value="Universal_stress_UspA"/>
</dbReference>
<dbReference type="OrthoDB" id="9788959at2"/>
<gene>
    <name evidence="3" type="ORF">LPB136_07360</name>
</gene>
<accession>A0A1L3JJA4</accession>
<proteinExistence type="inferred from homology"/>
<evidence type="ECO:0000313" key="3">
    <source>
        <dbReference type="EMBL" id="APG65173.1"/>
    </source>
</evidence>
<dbReference type="CDD" id="cd00293">
    <property type="entry name" value="USP-like"/>
    <property type="match status" value="1"/>
</dbReference>
<evidence type="ECO:0000259" key="2">
    <source>
        <dbReference type="Pfam" id="PF00582"/>
    </source>
</evidence>
<dbReference type="PRINTS" id="PR01438">
    <property type="entry name" value="UNVRSLSTRESS"/>
</dbReference>
<dbReference type="PANTHER" id="PTHR46268">
    <property type="entry name" value="STRESS RESPONSE PROTEIN NHAX"/>
    <property type="match status" value="1"/>
</dbReference>
<evidence type="ECO:0000313" key="4">
    <source>
        <dbReference type="Proteomes" id="UP000181898"/>
    </source>
</evidence>
<dbReference type="SUPFAM" id="SSF52402">
    <property type="entry name" value="Adenine nucleotide alpha hydrolases-like"/>
    <property type="match status" value="2"/>
</dbReference>
<dbReference type="Gene3D" id="3.40.50.620">
    <property type="entry name" value="HUPs"/>
    <property type="match status" value="2"/>
</dbReference>
<protein>
    <recommendedName>
        <fullName evidence="2">UspA domain-containing protein</fullName>
    </recommendedName>
</protein>
<reference evidence="3 4" key="1">
    <citation type="submission" date="2016-11" db="EMBL/GenBank/DDBJ databases">
        <title>Tenacibaculum sp. LPB0136, isolated from marine environment.</title>
        <authorList>
            <person name="Kim E."/>
            <person name="Yi H."/>
        </authorList>
    </citation>
    <scope>NUCLEOTIDE SEQUENCE [LARGE SCALE GENOMIC DNA]</scope>
    <source>
        <strain evidence="3 4">LPB0136</strain>
    </source>
</reference>
<dbReference type="EMBL" id="CP018155">
    <property type="protein sequence ID" value="APG65173.1"/>
    <property type="molecule type" value="Genomic_DNA"/>
</dbReference>
<dbReference type="STRING" id="1850252.LPB136_07360"/>
<dbReference type="PANTHER" id="PTHR46268:SF26">
    <property type="entry name" value="UNIVERSAL STRESS PROTEIN MJ0577"/>
    <property type="match status" value="1"/>
</dbReference>
<sequence>MKKILIPTDFSDNAWFATKYVLNLFSSEECEFFFLHSTKIGVSMASNISKKLTNVMRENAITDLKHLQERAEKVDSNSKHTFKISESGHDLEQAIEITIENHQIDLVVMGTKGASGLKEVLLGSNTINVINKINDCPVLAVPIMVDILMPEDIGFPSDFNRLYKSELLNPIKGMAKISNSIVRIMHINTEGELSAEQQKNLDALTMYLYRSNVKTSYHLMSNYADKTREIVDFIFDFDIDILAMIRYKHSFLEKLLHEPVIKKLGHHLEIPFLIIPE</sequence>
<feature type="domain" description="UspA" evidence="2">
    <location>
        <begin position="1"/>
        <end position="142"/>
    </location>
</feature>
<dbReference type="Pfam" id="PF00582">
    <property type="entry name" value="Usp"/>
    <property type="match status" value="1"/>
</dbReference>
<dbReference type="InterPro" id="IPR014729">
    <property type="entry name" value="Rossmann-like_a/b/a_fold"/>
</dbReference>
<keyword evidence="4" id="KW-1185">Reference proteome</keyword>
<dbReference type="RefSeq" id="WP_072555545.1">
    <property type="nucleotide sequence ID" value="NZ_CP018155.1"/>
</dbReference>
<dbReference type="InterPro" id="IPR006016">
    <property type="entry name" value="UspA"/>
</dbReference>
<dbReference type="KEGG" id="ten:LPB136_07360"/>
<evidence type="ECO:0000256" key="1">
    <source>
        <dbReference type="ARBA" id="ARBA00008791"/>
    </source>
</evidence>
<dbReference type="Proteomes" id="UP000181898">
    <property type="component" value="Chromosome"/>
</dbReference>
<dbReference type="AlphaFoldDB" id="A0A1L3JJA4"/>
<comment type="similarity">
    <text evidence="1">Belongs to the universal stress protein A family.</text>
</comment>
<name>A0A1L3JJA4_9FLAO</name>